<sequence>MVSEYQRLLDGPKLKSSVITRYIATRIPGMIPTRSELIFDQAFWNPFKPLTQLTLHQWNLFFAGFWCWTWDAFDYFSVSMNVAHLAKEFDVKASDITWGITLVLMLRSVGAFVFGALSDRYGRRYPLIAVMTCLAALQIGLGFVQTYKQFLGVRALFGIFMGGVFGPAYAIALEDAPDVAHGILSGIFQQGYAFGYLLVVIFQRAITDNASKSWRALFWFSAGPCVIWVAWILSLNESNAFQLHHEHAKATHQGNATTAFIKQGQTALKRYWLTAIYMVLMMAGFNFASHGSQDLYPTLLTKQMGYGTDRSTVTNSVCNLGAIAGGIFFGHMSNYFGRRLMVIACCIGGGAMVYPWAYVRSSAINAGAFFMQFFVQGAWGIVPIHLAELSPPEFRSFVGGLAYQLGNLASSASSTIEATIGERFPLYDEQGNKREEVYDYAKVMAIFMGCVFGYLLLIMLVGPENRHADLSYQEQFEELDRDLDADEKEKADHVETV</sequence>
<dbReference type="Proteomes" id="UP001165064">
    <property type="component" value="Unassembled WGS sequence"/>
</dbReference>
<reference evidence="1" key="1">
    <citation type="submission" date="2023-04" db="EMBL/GenBank/DDBJ databases">
        <title>Ambrosiozyma monospora NBRC 10751.</title>
        <authorList>
            <person name="Ichikawa N."/>
            <person name="Sato H."/>
            <person name="Tonouchi N."/>
        </authorList>
    </citation>
    <scope>NUCLEOTIDE SEQUENCE</scope>
    <source>
        <strain evidence="1">NBRC 10751</strain>
    </source>
</reference>
<gene>
    <name evidence="1" type="ORF">Amon02_000613100</name>
</gene>
<keyword evidence="2" id="KW-1185">Reference proteome</keyword>
<evidence type="ECO:0000313" key="2">
    <source>
        <dbReference type="Proteomes" id="UP001165064"/>
    </source>
</evidence>
<organism evidence="1 2">
    <name type="scientific">Ambrosiozyma monospora</name>
    <name type="common">Yeast</name>
    <name type="synonym">Endomycopsis monosporus</name>
    <dbReference type="NCBI Taxonomy" id="43982"/>
    <lineage>
        <taxon>Eukaryota</taxon>
        <taxon>Fungi</taxon>
        <taxon>Dikarya</taxon>
        <taxon>Ascomycota</taxon>
        <taxon>Saccharomycotina</taxon>
        <taxon>Pichiomycetes</taxon>
        <taxon>Pichiales</taxon>
        <taxon>Pichiaceae</taxon>
        <taxon>Ambrosiozyma</taxon>
    </lineage>
</organism>
<name>A0ACB5T8I2_AMBMO</name>
<evidence type="ECO:0000313" key="1">
    <source>
        <dbReference type="EMBL" id="GME83378.1"/>
    </source>
</evidence>
<comment type="caution">
    <text evidence="1">The sequence shown here is derived from an EMBL/GenBank/DDBJ whole genome shotgun (WGS) entry which is preliminary data.</text>
</comment>
<accession>A0ACB5T8I2</accession>
<dbReference type="EMBL" id="BSXS01004720">
    <property type="protein sequence ID" value="GME83378.1"/>
    <property type="molecule type" value="Genomic_DNA"/>
</dbReference>
<protein>
    <submittedName>
        <fullName evidence="1">Unnamed protein product</fullName>
    </submittedName>
</protein>
<proteinExistence type="predicted"/>